<dbReference type="InterPro" id="IPR036388">
    <property type="entry name" value="WH-like_DNA-bd_sf"/>
</dbReference>
<dbReference type="SUPFAM" id="SSF63520">
    <property type="entry name" value="PTS-regulatory domain, PRD"/>
    <property type="match status" value="1"/>
</dbReference>
<proteinExistence type="predicted"/>
<dbReference type="InterPro" id="IPR036390">
    <property type="entry name" value="WH_DNA-bd_sf"/>
</dbReference>
<name>A0A1I1T667_9LACO</name>
<evidence type="ECO:0000259" key="2">
    <source>
        <dbReference type="PROSITE" id="PS51094"/>
    </source>
</evidence>
<dbReference type="Proteomes" id="UP000199599">
    <property type="component" value="Unassembled WGS sequence"/>
</dbReference>
<dbReference type="Gene3D" id="1.10.1790.10">
    <property type="entry name" value="PRD domain"/>
    <property type="match status" value="1"/>
</dbReference>
<dbReference type="Gene3D" id="3.40.930.10">
    <property type="entry name" value="Mannitol-specific EII, Chain A"/>
    <property type="match status" value="1"/>
</dbReference>
<dbReference type="STRING" id="1505723.SAMN04487792_1225"/>
<dbReference type="PROSITE" id="PS51372">
    <property type="entry name" value="PRD_2"/>
    <property type="match status" value="1"/>
</dbReference>
<dbReference type="EMBL" id="FOMN01000006">
    <property type="protein sequence ID" value="SFD51793.1"/>
    <property type="molecule type" value="Genomic_DNA"/>
</dbReference>
<dbReference type="SUPFAM" id="SSF55804">
    <property type="entry name" value="Phoshotransferase/anion transport protein"/>
    <property type="match status" value="1"/>
</dbReference>
<dbReference type="RefSeq" id="WP_090093491.1">
    <property type="nucleotide sequence ID" value="NZ_CBCRVU010000001.1"/>
</dbReference>
<dbReference type="InterPro" id="IPR036634">
    <property type="entry name" value="PRD_sf"/>
</dbReference>
<evidence type="ECO:0000256" key="1">
    <source>
        <dbReference type="ARBA" id="ARBA00022737"/>
    </source>
</evidence>
<dbReference type="Pfam" id="PF00874">
    <property type="entry name" value="PRD"/>
    <property type="match status" value="1"/>
</dbReference>
<dbReference type="InterPro" id="IPR013196">
    <property type="entry name" value="HTH_11"/>
</dbReference>
<evidence type="ECO:0000259" key="3">
    <source>
        <dbReference type="PROSITE" id="PS51372"/>
    </source>
</evidence>
<dbReference type="InterPro" id="IPR011608">
    <property type="entry name" value="PRD"/>
</dbReference>
<evidence type="ECO:0000313" key="5">
    <source>
        <dbReference type="Proteomes" id="UP000199599"/>
    </source>
</evidence>
<sequence length="614" mass="71199">MDSSLFMLLKLFVENGSITKQEIAVYNNISFRTVDKRISELNRILGEAAHISSGIERFSLTINNYPKFLDLETQFLKGELNLNDPIKREAFIIDILIKSNDYITIDEIADRINISRKTVNNDLRKIEINLKKYKGRIISKTGKGIKISFQTSFEKICALRNFVIEHTSNSVWLAFTSEISSHLKKLNLSKQAYHQVLNNVLTLKVFKDYGHVLDCVPRCYHSLWAQNAVITDLIDYLQEKLKYLTESEISFILSPLDLYKNEYLDFQKLKLVFLKNYKLFFIPLKDKLRKYGLDTKNVYERLKWHVLFSVNRTLLYTKIGEVLPRTISDNYPISLELSLALANKINSEYKVSISKDEINYYVIYFEMFLEEVSAISQDTKNQVKIAFIGSIRSSVKEFIEKKLSNVFENLKIISFSNVAAFKQQNDKFLLVFVDKPLEIEHIQVINVGTVFRPEALSVVMQISIIEQLIKQNKIAFSVKHFEAESYYVAVDRMIDHQIKSNQVSEDFKQNWKSREKVTNNIFSNGIAIPHAIDHSGKERILVSVAIMDNKILFKKKELKLIFLIGIPENLNNELIDATSRLYDFIGLVSKNEILYNNFVNYDSSKQLIQIVEGV</sequence>
<dbReference type="InterPro" id="IPR016152">
    <property type="entry name" value="PTrfase/Anion_transptr"/>
</dbReference>
<dbReference type="InterPro" id="IPR002178">
    <property type="entry name" value="PTS_EIIA_type-2_dom"/>
</dbReference>
<dbReference type="InterPro" id="IPR050661">
    <property type="entry name" value="BglG_antiterminators"/>
</dbReference>
<dbReference type="AlphaFoldDB" id="A0A1I1T667"/>
<feature type="domain" description="PTS EIIA type-2" evidence="2">
    <location>
        <begin position="467"/>
        <end position="614"/>
    </location>
</feature>
<dbReference type="Pfam" id="PF08279">
    <property type="entry name" value="HTH_11"/>
    <property type="match status" value="1"/>
</dbReference>
<protein>
    <submittedName>
        <fullName evidence="4">Transcriptional antiterminator, BglG family</fullName>
    </submittedName>
</protein>
<dbReference type="Pfam" id="PF00359">
    <property type="entry name" value="PTS_EIIA_2"/>
    <property type="match status" value="1"/>
</dbReference>
<dbReference type="PANTHER" id="PTHR30185">
    <property type="entry name" value="CRYPTIC BETA-GLUCOSIDE BGL OPERON ANTITERMINATOR"/>
    <property type="match status" value="1"/>
</dbReference>
<organism evidence="4 5">
    <name type="scientific">Lactobacillus bombicola</name>
    <dbReference type="NCBI Taxonomy" id="1505723"/>
    <lineage>
        <taxon>Bacteria</taxon>
        <taxon>Bacillati</taxon>
        <taxon>Bacillota</taxon>
        <taxon>Bacilli</taxon>
        <taxon>Lactobacillales</taxon>
        <taxon>Lactobacillaceae</taxon>
        <taxon>Lactobacillus</taxon>
    </lineage>
</organism>
<reference evidence="5" key="1">
    <citation type="submission" date="2016-10" db="EMBL/GenBank/DDBJ databases">
        <authorList>
            <person name="Varghese N."/>
            <person name="Submissions S."/>
        </authorList>
    </citation>
    <scope>NUCLEOTIDE SEQUENCE [LARGE SCALE GENOMIC DNA]</scope>
    <source>
        <strain evidence="5">R-53102</strain>
    </source>
</reference>
<gene>
    <name evidence="4" type="ORF">SAMN04487792_1225</name>
</gene>
<dbReference type="PROSITE" id="PS51094">
    <property type="entry name" value="PTS_EIIA_TYPE_2"/>
    <property type="match status" value="1"/>
</dbReference>
<evidence type="ECO:0000313" key="4">
    <source>
        <dbReference type="EMBL" id="SFD51793.1"/>
    </source>
</evidence>
<dbReference type="PANTHER" id="PTHR30185:SF13">
    <property type="entry name" value="LICABCH OPERON REGULATOR-RELATED"/>
    <property type="match status" value="1"/>
</dbReference>
<accession>A0A1I1T667</accession>
<dbReference type="SUPFAM" id="SSF46785">
    <property type="entry name" value="Winged helix' DNA-binding domain"/>
    <property type="match status" value="1"/>
</dbReference>
<keyword evidence="1" id="KW-0677">Repeat</keyword>
<dbReference type="GO" id="GO:0006355">
    <property type="term" value="P:regulation of DNA-templated transcription"/>
    <property type="evidence" value="ECO:0007669"/>
    <property type="project" value="InterPro"/>
</dbReference>
<feature type="domain" description="PRD" evidence="3">
    <location>
        <begin position="271"/>
        <end position="375"/>
    </location>
</feature>
<dbReference type="Gene3D" id="1.10.10.10">
    <property type="entry name" value="Winged helix-like DNA-binding domain superfamily/Winged helix DNA-binding domain"/>
    <property type="match status" value="1"/>
</dbReference>